<keyword evidence="1" id="KW-0732">Signal</keyword>
<dbReference type="PANTHER" id="PTHR40094:SF1">
    <property type="entry name" value="UBIQUITIN DOMAIN-CONTAINING PROTEIN"/>
    <property type="match status" value="1"/>
</dbReference>
<feature type="chain" id="PRO_5026662625" description="Alpha-2-macroglobulin MG3 domain-containing protein" evidence="1">
    <location>
        <begin position="37"/>
        <end position="716"/>
    </location>
</feature>
<dbReference type="InterPro" id="IPR021868">
    <property type="entry name" value="Alpha_2_Macroglob_MG3"/>
</dbReference>
<dbReference type="EMBL" id="CADIKH010000014">
    <property type="protein sequence ID" value="CAB3758257.1"/>
    <property type="molecule type" value="Genomic_DNA"/>
</dbReference>
<dbReference type="AlphaFoldDB" id="A0A6J5DXC3"/>
<accession>A0A6J5DXC3</accession>
<keyword evidence="4" id="KW-1185">Reference proteome</keyword>
<gene>
    <name evidence="3" type="ORF">LMG29542_03273</name>
</gene>
<evidence type="ECO:0000259" key="2">
    <source>
        <dbReference type="Pfam" id="PF11974"/>
    </source>
</evidence>
<protein>
    <recommendedName>
        <fullName evidence="2">Alpha-2-macroglobulin MG3 domain-containing protein</fullName>
    </recommendedName>
</protein>
<sequence length="716" mass="77610">MRTPMQPGTRQRIARSACMAAVVLCSLAALTWQAHAARIAQVSPQGTVAQVRQVVVKFDEAMLAFGTANAAAPARVHCDDASASAGTGRWIDTKTWAWDFNADLPPGMRCTIDLNDALKSAAGQVLSGPRHFAFETGGPFVQSVMPYSGEIEEDQAFILRLNGPATDASVHEHIWCESSGLGNRIPVKAVDASARTALLSHFRLQKVAARVLTLQCQQTLPSGTKMQLVYGAGVASPSGLANDVERRFDYTVREPFAASFSCERENAKAPCTPLRPLRVQFNAPIARADAAKIRLKGPNGSVAPTFPAGDKSPEVDAVEFAAPLPEHAELTIDVPAHLRDASGRALSNADLFPLKTTTAPLPPLAKFSSGTFGIIERFAEPDTPALVPVTLRNVEADLHVEGLNAGTARFSQLRVDADTDIRRWMRVVERFDQYAMTRESIAKLMPGLLDHGQHPVFVPRAPQDTPESGDAGESNRLIDVRSVSLLAGQHGVETLTLPKADPKTLRPFEVVGVPIKKPGFYVIELASPALGASLLGKPAPMYVRTAVLVTNLGVHFKQGRENSVVWVTTLDKGQPVPNADIHVSDCNGSELASGKTDARGLLTLNQPLPTPERCNDDHYEGLFVSARIDDPNTGADMAFVRSEWNRGIESWRFNVPTDMSREETVRAHTIFDRTLLRAGETVSMKHLLRVETLNGLAMPKRYPTRVTIRHLGSGQT</sequence>
<reference evidence="3 4" key="1">
    <citation type="submission" date="2020-04" db="EMBL/GenBank/DDBJ databases">
        <authorList>
            <person name="De Canck E."/>
        </authorList>
    </citation>
    <scope>NUCLEOTIDE SEQUENCE [LARGE SCALE GENOMIC DNA]</scope>
    <source>
        <strain evidence="3 4">LMG 29542</strain>
    </source>
</reference>
<dbReference type="GO" id="GO:0004866">
    <property type="term" value="F:endopeptidase inhibitor activity"/>
    <property type="evidence" value="ECO:0007669"/>
    <property type="project" value="TreeGrafter"/>
</dbReference>
<dbReference type="PANTHER" id="PTHR40094">
    <property type="entry name" value="ALPHA-2-MACROGLOBULIN HOMOLOG"/>
    <property type="match status" value="1"/>
</dbReference>
<evidence type="ECO:0000313" key="4">
    <source>
        <dbReference type="Proteomes" id="UP000494363"/>
    </source>
</evidence>
<feature type="signal peptide" evidence="1">
    <location>
        <begin position="1"/>
        <end position="36"/>
    </location>
</feature>
<organism evidence="3 4">
    <name type="scientific">Paraburkholderia humisilvae</name>
    <dbReference type="NCBI Taxonomy" id="627669"/>
    <lineage>
        <taxon>Bacteria</taxon>
        <taxon>Pseudomonadati</taxon>
        <taxon>Pseudomonadota</taxon>
        <taxon>Betaproteobacteria</taxon>
        <taxon>Burkholderiales</taxon>
        <taxon>Burkholderiaceae</taxon>
        <taxon>Paraburkholderia</taxon>
    </lineage>
</organism>
<evidence type="ECO:0000313" key="3">
    <source>
        <dbReference type="EMBL" id="CAB3758257.1"/>
    </source>
</evidence>
<dbReference type="Proteomes" id="UP000494363">
    <property type="component" value="Unassembled WGS sequence"/>
</dbReference>
<dbReference type="Pfam" id="PF11974">
    <property type="entry name" value="bMG3"/>
    <property type="match status" value="1"/>
</dbReference>
<name>A0A6J5DXC3_9BURK</name>
<dbReference type="InterPro" id="IPR051802">
    <property type="entry name" value="YfhM-like"/>
</dbReference>
<feature type="domain" description="Alpha-2-macroglobulin MG3" evidence="2">
    <location>
        <begin position="549"/>
        <end position="658"/>
    </location>
</feature>
<dbReference type="Gene3D" id="2.60.40.3710">
    <property type="match status" value="1"/>
</dbReference>
<proteinExistence type="predicted"/>
<evidence type="ECO:0000256" key="1">
    <source>
        <dbReference type="SAM" id="SignalP"/>
    </source>
</evidence>